<comment type="caution">
    <text evidence="3">The sequence shown here is derived from an EMBL/GenBank/DDBJ whole genome shotgun (WGS) entry which is preliminary data.</text>
</comment>
<comment type="similarity">
    <text evidence="1">Belongs to the short-chain dehydrogenases/reductases (SDR) family.</text>
</comment>
<dbReference type="RefSeq" id="WP_307493098.1">
    <property type="nucleotide sequence ID" value="NZ_JAUSSY010000019.1"/>
</dbReference>
<gene>
    <name evidence="3" type="ORF">J2T22_004031</name>
</gene>
<keyword evidence="2" id="KW-0560">Oxidoreductase</keyword>
<dbReference type="PANTHER" id="PTHR42760">
    <property type="entry name" value="SHORT-CHAIN DEHYDROGENASES/REDUCTASES FAMILY MEMBER"/>
    <property type="match status" value="1"/>
</dbReference>
<dbReference type="InterPro" id="IPR002347">
    <property type="entry name" value="SDR_fam"/>
</dbReference>
<sequence>MNDIASSYAGKKVVVTGGGGAGMGAAAVNLLVGAGAQVHVLDIKEPAAAVTSHQTVDLKNPDAISAAIHAIGDGIDALFNCVGVPGNRTSDLDTFLINFAGVRHLTDEALKHFNDGGAIATIASNAGENWHAHADAYQELMEAGSFQQAIDWFEANQELLEPRRPTSAYRVSKQAVNAWNTLTAASRGERGIRQNAVMPGFTETPMGAEFRDVLGAGYFEEYPTPLGHYLRPDEPAKVLLFLNSDMASGVNGVSLMVDGGAAAALKSKELAKS</sequence>
<reference evidence="3 4" key="1">
    <citation type="submission" date="2023-07" db="EMBL/GenBank/DDBJ databases">
        <title>Sorghum-associated microbial communities from plants grown in Nebraska, USA.</title>
        <authorList>
            <person name="Schachtman D."/>
        </authorList>
    </citation>
    <scope>NUCLEOTIDE SEQUENCE [LARGE SCALE GENOMIC DNA]</scope>
    <source>
        <strain evidence="3 4">DS994</strain>
    </source>
</reference>
<organism evidence="3 4">
    <name type="scientific">Pseudarthrobacter defluvii</name>
    <dbReference type="NCBI Taxonomy" id="410837"/>
    <lineage>
        <taxon>Bacteria</taxon>
        <taxon>Bacillati</taxon>
        <taxon>Actinomycetota</taxon>
        <taxon>Actinomycetes</taxon>
        <taxon>Micrococcales</taxon>
        <taxon>Micrococcaceae</taxon>
        <taxon>Pseudarthrobacter</taxon>
    </lineage>
</organism>
<dbReference type="SUPFAM" id="SSF51735">
    <property type="entry name" value="NAD(P)-binding Rossmann-fold domains"/>
    <property type="match status" value="1"/>
</dbReference>
<dbReference type="PRINTS" id="PR00081">
    <property type="entry name" value="GDHRDH"/>
</dbReference>
<dbReference type="EMBL" id="JAUSSY010000019">
    <property type="protein sequence ID" value="MDQ0120821.1"/>
    <property type="molecule type" value="Genomic_DNA"/>
</dbReference>
<proteinExistence type="inferred from homology"/>
<dbReference type="Gene3D" id="3.40.50.720">
    <property type="entry name" value="NAD(P)-binding Rossmann-like Domain"/>
    <property type="match status" value="1"/>
</dbReference>
<dbReference type="InterPro" id="IPR036291">
    <property type="entry name" value="NAD(P)-bd_dom_sf"/>
</dbReference>
<dbReference type="Proteomes" id="UP001226389">
    <property type="component" value="Unassembled WGS sequence"/>
</dbReference>
<evidence type="ECO:0000313" key="3">
    <source>
        <dbReference type="EMBL" id="MDQ0120821.1"/>
    </source>
</evidence>
<accession>A0ABT9UNX0</accession>
<evidence type="ECO:0000313" key="4">
    <source>
        <dbReference type="Proteomes" id="UP001226389"/>
    </source>
</evidence>
<name>A0ABT9UNX0_9MICC</name>
<dbReference type="PANTHER" id="PTHR42760:SF133">
    <property type="entry name" value="3-OXOACYL-[ACYL-CARRIER-PROTEIN] REDUCTASE"/>
    <property type="match status" value="1"/>
</dbReference>
<protein>
    <submittedName>
        <fullName evidence="3">NAD(P)-dependent dehydrogenase (Short-subunit alcohol dehydrogenase family)</fullName>
    </submittedName>
</protein>
<dbReference type="Pfam" id="PF13561">
    <property type="entry name" value="adh_short_C2"/>
    <property type="match status" value="1"/>
</dbReference>
<keyword evidence="4" id="KW-1185">Reference proteome</keyword>
<dbReference type="Pfam" id="PF00106">
    <property type="entry name" value="adh_short"/>
    <property type="match status" value="1"/>
</dbReference>
<evidence type="ECO:0000256" key="2">
    <source>
        <dbReference type="ARBA" id="ARBA00023002"/>
    </source>
</evidence>
<evidence type="ECO:0000256" key="1">
    <source>
        <dbReference type="ARBA" id="ARBA00006484"/>
    </source>
</evidence>